<comment type="catalytic activity">
    <reaction evidence="3">
        <text>guanosine + phosphate = alpha-D-ribose 1-phosphate + guanine</text>
        <dbReference type="Rhea" id="RHEA:13233"/>
        <dbReference type="ChEBI" id="CHEBI:16235"/>
        <dbReference type="ChEBI" id="CHEBI:16750"/>
        <dbReference type="ChEBI" id="CHEBI:43474"/>
        <dbReference type="ChEBI" id="CHEBI:57720"/>
        <dbReference type="EC" id="2.4.2.1"/>
    </reaction>
</comment>
<organism evidence="4 5">
    <name type="scientific">Nitrincola iocasae</name>
    <dbReference type="NCBI Taxonomy" id="2614693"/>
    <lineage>
        <taxon>Bacteria</taxon>
        <taxon>Pseudomonadati</taxon>
        <taxon>Pseudomonadota</taxon>
        <taxon>Gammaproteobacteria</taxon>
        <taxon>Oceanospirillales</taxon>
        <taxon>Oceanospirillaceae</taxon>
        <taxon>Nitrincola</taxon>
    </lineage>
</organism>
<dbReference type="EC" id="2.4.2.1" evidence="3"/>
<comment type="similarity">
    <text evidence="3">Belongs to the nucleoside phosphorylase PpnP family.</text>
</comment>
<dbReference type="HAMAP" id="MF_01537">
    <property type="entry name" value="Nucleos_phosphorylase_PpnP"/>
    <property type="match status" value="1"/>
</dbReference>
<dbReference type="Gene3D" id="2.60.120.10">
    <property type="entry name" value="Jelly Rolls"/>
    <property type="match status" value="1"/>
</dbReference>
<accession>A0A5J6LCY0</accession>
<comment type="catalytic activity">
    <reaction evidence="3">
        <text>inosine + phosphate = alpha-D-ribose 1-phosphate + hypoxanthine</text>
        <dbReference type="Rhea" id="RHEA:27646"/>
        <dbReference type="ChEBI" id="CHEBI:17368"/>
        <dbReference type="ChEBI" id="CHEBI:17596"/>
        <dbReference type="ChEBI" id="CHEBI:43474"/>
        <dbReference type="ChEBI" id="CHEBI:57720"/>
        <dbReference type="EC" id="2.4.2.1"/>
    </reaction>
</comment>
<keyword evidence="5" id="KW-1185">Reference proteome</keyword>
<reference evidence="4 5" key="1">
    <citation type="submission" date="2019-09" db="EMBL/GenBank/DDBJ databases">
        <title>Nitrincola iocasae sp. nov., a bacterium isolated from the sediment collected at a cold seep field in South China Sea.</title>
        <authorList>
            <person name="Zhang H."/>
            <person name="Wang H."/>
            <person name="Li C."/>
        </authorList>
    </citation>
    <scope>NUCLEOTIDE SEQUENCE [LARGE SCALE GENOMIC DNA]</scope>
    <source>
        <strain evidence="4 5">KXZD1103</strain>
    </source>
</reference>
<dbReference type="AlphaFoldDB" id="A0A5J6LCY0"/>
<dbReference type="InterPro" id="IPR009664">
    <property type="entry name" value="Ppnp"/>
</dbReference>
<sequence>MLSVNEYFEGKVVSIGFTADQGPVTSGVMAPGEYTFGTRQNERMCVTHGELLVKLPEQQDWQAFPAGTEFNIAAGASFDLKIATPTAYLCYYS</sequence>
<dbReference type="RefSeq" id="WP_151054841.1">
    <property type="nucleotide sequence ID" value="NZ_CP044222.1"/>
</dbReference>
<dbReference type="EC" id="2.4.2.2" evidence="3"/>
<evidence type="ECO:0000313" key="4">
    <source>
        <dbReference type="EMBL" id="QEW06469.1"/>
    </source>
</evidence>
<comment type="catalytic activity">
    <reaction evidence="3">
        <text>adenosine + phosphate = alpha-D-ribose 1-phosphate + adenine</text>
        <dbReference type="Rhea" id="RHEA:27642"/>
        <dbReference type="ChEBI" id="CHEBI:16335"/>
        <dbReference type="ChEBI" id="CHEBI:16708"/>
        <dbReference type="ChEBI" id="CHEBI:43474"/>
        <dbReference type="ChEBI" id="CHEBI:57720"/>
        <dbReference type="EC" id="2.4.2.1"/>
    </reaction>
</comment>
<dbReference type="PANTHER" id="PTHR36540">
    <property type="entry name" value="PYRIMIDINE/PURINE NUCLEOSIDE PHOSPHORYLASE"/>
    <property type="match status" value="1"/>
</dbReference>
<comment type="catalytic activity">
    <reaction evidence="3">
        <text>xanthosine + phosphate = alpha-D-ribose 1-phosphate + xanthine</text>
        <dbReference type="Rhea" id="RHEA:27638"/>
        <dbReference type="ChEBI" id="CHEBI:17712"/>
        <dbReference type="ChEBI" id="CHEBI:18107"/>
        <dbReference type="ChEBI" id="CHEBI:43474"/>
        <dbReference type="ChEBI" id="CHEBI:57720"/>
        <dbReference type="EC" id="2.4.2.1"/>
    </reaction>
</comment>
<dbReference type="SUPFAM" id="SSF51182">
    <property type="entry name" value="RmlC-like cupins"/>
    <property type="match status" value="1"/>
</dbReference>
<dbReference type="GO" id="GO:0004731">
    <property type="term" value="F:purine-nucleoside phosphorylase activity"/>
    <property type="evidence" value="ECO:0007669"/>
    <property type="project" value="UniProtKB-UniRule"/>
</dbReference>
<dbReference type="FunFam" id="2.60.120.10:FF:000016">
    <property type="entry name" value="Pyrimidine/purine nucleoside phosphorylase"/>
    <property type="match status" value="1"/>
</dbReference>
<comment type="catalytic activity">
    <reaction evidence="3">
        <text>thymidine + phosphate = 2-deoxy-alpha-D-ribose 1-phosphate + thymine</text>
        <dbReference type="Rhea" id="RHEA:16037"/>
        <dbReference type="ChEBI" id="CHEBI:17748"/>
        <dbReference type="ChEBI" id="CHEBI:17821"/>
        <dbReference type="ChEBI" id="CHEBI:43474"/>
        <dbReference type="ChEBI" id="CHEBI:57259"/>
        <dbReference type="EC" id="2.4.2.2"/>
    </reaction>
</comment>
<evidence type="ECO:0000256" key="2">
    <source>
        <dbReference type="ARBA" id="ARBA00022679"/>
    </source>
</evidence>
<keyword evidence="2 3" id="KW-0808">Transferase</keyword>
<comment type="catalytic activity">
    <reaction evidence="3">
        <text>uridine + phosphate = alpha-D-ribose 1-phosphate + uracil</text>
        <dbReference type="Rhea" id="RHEA:24388"/>
        <dbReference type="ChEBI" id="CHEBI:16704"/>
        <dbReference type="ChEBI" id="CHEBI:17568"/>
        <dbReference type="ChEBI" id="CHEBI:43474"/>
        <dbReference type="ChEBI" id="CHEBI:57720"/>
        <dbReference type="EC" id="2.4.2.2"/>
    </reaction>
</comment>
<dbReference type="Pfam" id="PF06865">
    <property type="entry name" value="Ppnp"/>
    <property type="match status" value="1"/>
</dbReference>
<dbReference type="Proteomes" id="UP000325606">
    <property type="component" value="Chromosome"/>
</dbReference>
<dbReference type="InterPro" id="IPR014710">
    <property type="entry name" value="RmlC-like_jellyroll"/>
</dbReference>
<protein>
    <recommendedName>
        <fullName evidence="3">Pyrimidine/purine nucleoside phosphorylase</fullName>
        <ecNumber evidence="3">2.4.2.1</ecNumber>
        <ecNumber evidence="3">2.4.2.2</ecNumber>
    </recommendedName>
    <alternativeName>
        <fullName evidence="3">Adenosine phosphorylase</fullName>
    </alternativeName>
    <alternativeName>
        <fullName evidence="3">Cytidine phosphorylase</fullName>
    </alternativeName>
    <alternativeName>
        <fullName evidence="3">Guanosine phosphorylase</fullName>
    </alternativeName>
    <alternativeName>
        <fullName evidence="3">Inosine phosphorylase</fullName>
    </alternativeName>
    <alternativeName>
        <fullName evidence="3">Thymidine phosphorylase</fullName>
    </alternativeName>
    <alternativeName>
        <fullName evidence="3">Uridine phosphorylase</fullName>
    </alternativeName>
    <alternativeName>
        <fullName evidence="3">Xanthosine phosphorylase</fullName>
    </alternativeName>
</protein>
<dbReference type="CDD" id="cd20296">
    <property type="entry name" value="cupin_PpnP-like"/>
    <property type="match status" value="1"/>
</dbReference>
<evidence type="ECO:0000313" key="5">
    <source>
        <dbReference type="Proteomes" id="UP000325606"/>
    </source>
</evidence>
<dbReference type="GO" id="GO:0005829">
    <property type="term" value="C:cytosol"/>
    <property type="evidence" value="ECO:0007669"/>
    <property type="project" value="TreeGrafter"/>
</dbReference>
<comment type="function">
    <text evidence="3">Catalyzes the phosphorolysis of diverse nucleosides, yielding D-ribose 1-phosphate and the respective free bases. Can use uridine, adenosine, guanosine, cytidine, thymidine, inosine and xanthosine as substrates. Also catalyzes the reverse reactions.</text>
</comment>
<evidence type="ECO:0000256" key="3">
    <source>
        <dbReference type="HAMAP-Rule" id="MF_01537"/>
    </source>
</evidence>
<keyword evidence="1 3" id="KW-0328">Glycosyltransferase</keyword>
<evidence type="ECO:0000256" key="1">
    <source>
        <dbReference type="ARBA" id="ARBA00022676"/>
    </source>
</evidence>
<dbReference type="InterPro" id="IPR011051">
    <property type="entry name" value="RmlC_Cupin_sf"/>
</dbReference>
<comment type="catalytic activity">
    <reaction evidence="3">
        <text>cytidine + phosphate = cytosine + alpha-D-ribose 1-phosphate</text>
        <dbReference type="Rhea" id="RHEA:52540"/>
        <dbReference type="ChEBI" id="CHEBI:16040"/>
        <dbReference type="ChEBI" id="CHEBI:17562"/>
        <dbReference type="ChEBI" id="CHEBI:43474"/>
        <dbReference type="ChEBI" id="CHEBI:57720"/>
        <dbReference type="EC" id="2.4.2.2"/>
    </reaction>
</comment>
<comment type="catalytic activity">
    <reaction evidence="3">
        <text>a purine D-ribonucleoside + phosphate = a purine nucleobase + alpha-D-ribose 1-phosphate</text>
        <dbReference type="Rhea" id="RHEA:19805"/>
        <dbReference type="ChEBI" id="CHEBI:26386"/>
        <dbReference type="ChEBI" id="CHEBI:43474"/>
        <dbReference type="ChEBI" id="CHEBI:57720"/>
        <dbReference type="ChEBI" id="CHEBI:142355"/>
        <dbReference type="EC" id="2.4.2.1"/>
    </reaction>
</comment>
<dbReference type="GO" id="GO:0009032">
    <property type="term" value="F:thymidine phosphorylase activity"/>
    <property type="evidence" value="ECO:0007669"/>
    <property type="project" value="RHEA"/>
</dbReference>
<proteinExistence type="inferred from homology"/>
<dbReference type="EMBL" id="CP044222">
    <property type="protein sequence ID" value="QEW06469.1"/>
    <property type="molecule type" value="Genomic_DNA"/>
</dbReference>
<dbReference type="PANTHER" id="PTHR36540:SF1">
    <property type="entry name" value="PYRIMIDINE_PURINE NUCLEOSIDE PHOSPHORYLASE"/>
    <property type="match status" value="1"/>
</dbReference>
<dbReference type="GO" id="GO:0047975">
    <property type="term" value="F:guanosine phosphorylase activity"/>
    <property type="evidence" value="ECO:0007669"/>
    <property type="project" value="RHEA"/>
</dbReference>
<dbReference type="KEGG" id="nik:F5I99_08075"/>
<name>A0A5J6LCY0_9GAMM</name>
<gene>
    <name evidence="3" type="primary">ppnP</name>
    <name evidence="4" type="ORF">F5I99_08075</name>
</gene>
<dbReference type="GO" id="GO:0004850">
    <property type="term" value="F:uridine phosphorylase activity"/>
    <property type="evidence" value="ECO:0007669"/>
    <property type="project" value="RHEA"/>
</dbReference>